<evidence type="ECO:0000313" key="3">
    <source>
        <dbReference type="Proteomes" id="UP001276659"/>
    </source>
</evidence>
<organism evidence="2 3">
    <name type="scientific">Lepraria neglecta</name>
    <dbReference type="NCBI Taxonomy" id="209136"/>
    <lineage>
        <taxon>Eukaryota</taxon>
        <taxon>Fungi</taxon>
        <taxon>Dikarya</taxon>
        <taxon>Ascomycota</taxon>
        <taxon>Pezizomycotina</taxon>
        <taxon>Lecanoromycetes</taxon>
        <taxon>OSLEUM clade</taxon>
        <taxon>Lecanoromycetidae</taxon>
        <taxon>Lecanorales</taxon>
        <taxon>Lecanorineae</taxon>
        <taxon>Stereocaulaceae</taxon>
        <taxon>Lepraria</taxon>
    </lineage>
</organism>
<proteinExistence type="predicted"/>
<protein>
    <recommendedName>
        <fullName evidence="4">Mucin</fullName>
    </recommendedName>
</protein>
<feature type="compositionally biased region" description="Polar residues" evidence="1">
    <location>
        <begin position="43"/>
        <end position="52"/>
    </location>
</feature>
<dbReference type="AlphaFoldDB" id="A0AAD9Z773"/>
<dbReference type="EMBL" id="JASNWA010000007">
    <property type="protein sequence ID" value="KAK3172744.1"/>
    <property type="molecule type" value="Genomic_DNA"/>
</dbReference>
<dbReference type="Proteomes" id="UP001276659">
    <property type="component" value="Unassembled WGS sequence"/>
</dbReference>
<accession>A0AAD9Z773</accession>
<comment type="caution">
    <text evidence="2">The sequence shown here is derived from an EMBL/GenBank/DDBJ whole genome shotgun (WGS) entry which is preliminary data.</text>
</comment>
<feature type="region of interest" description="Disordered" evidence="1">
    <location>
        <begin position="1"/>
        <end position="21"/>
    </location>
</feature>
<reference evidence="2" key="1">
    <citation type="submission" date="2022-11" db="EMBL/GenBank/DDBJ databases">
        <title>Chromosomal genome sequence assembly and mating type (MAT) locus characterization of the leprose asexual lichenized fungus Lepraria neglecta (Nyl.) Erichsen.</title>
        <authorList>
            <person name="Allen J.L."/>
            <person name="Pfeffer B."/>
        </authorList>
    </citation>
    <scope>NUCLEOTIDE SEQUENCE</scope>
    <source>
        <strain evidence="2">Allen 5258</strain>
    </source>
</reference>
<evidence type="ECO:0000256" key="1">
    <source>
        <dbReference type="SAM" id="MobiDB-lite"/>
    </source>
</evidence>
<evidence type="ECO:0000313" key="2">
    <source>
        <dbReference type="EMBL" id="KAK3172744.1"/>
    </source>
</evidence>
<keyword evidence="3" id="KW-1185">Reference proteome</keyword>
<gene>
    <name evidence="2" type="ORF">OEA41_006068</name>
</gene>
<name>A0AAD9Z773_9LECA</name>
<feature type="region of interest" description="Disordered" evidence="1">
    <location>
        <begin position="235"/>
        <end position="258"/>
    </location>
</feature>
<sequence length="504" mass="56709">MISSQQPHENTTDRKNFPPAVKRKYFSSLERLRLAQGTALKTKPSSLNSNCGTAKVIKPDTKPSRPPVSRRNSSYFKNPSILRRKTPSRTSDTFSPVDAQWFLRLPDKVQRRHFTQEERVLLSGNTGSVVPDAADEKLYKFYKLSHEANRSVPTLWTSSFSSLSSLSTFEIEQLEESAVDMDDSMIWFDDDHNLDLASTLDDYHLFVNQTAEPSIKPRKRGPSFRRALSLTSLPKPSITSALPPVPPLPLQHSSHSRRQSRATLFQSHAPTSSISTIKPEARHYQDPEARLKLRVYLASPHKFDEAIEFGFPSMDDKENMSLSRPSLTHSRTAPCKTFLDTDNPSVFDALDDSDSDLDSENADAVSLPERDAPYTPMETSFHHARLLSPSIATSSGSSTTQTQTQTFRYPKPVIRYNKDSDPFAQLLAGSREMTLRMTLTRPDLRADEQALYAKTTGDDPLALEHLPPSKGEGDIWDTMPKDRGIVRKFWRKMSGRGCSKSTMA</sequence>
<evidence type="ECO:0008006" key="4">
    <source>
        <dbReference type="Google" id="ProtNLM"/>
    </source>
</evidence>
<feature type="region of interest" description="Disordered" evidence="1">
    <location>
        <begin position="40"/>
        <end position="75"/>
    </location>
</feature>